<proteinExistence type="inferred from homology"/>
<sequence>MPKKRSIPDRNLRIADQIQRDLSALIQREIKDPRIGLVTLQSVALTPDYAHAKIYFTTLTGDPDATREALTEAAGYLRNLLFKRLHIHTVPTLHFHYDQSIEHAIQMSHLIDTANADRAKDDDGADDEGTADARGDK</sequence>
<evidence type="ECO:0000313" key="4">
    <source>
        <dbReference type="EMBL" id="VVE28459.1"/>
    </source>
</evidence>
<comment type="subunit">
    <text evidence="2">Monomer. Binds 30S ribosomal subunits, but not 50S ribosomal subunits or 70S ribosomes.</text>
</comment>
<dbReference type="NCBIfam" id="TIGR00082">
    <property type="entry name" value="rbfA"/>
    <property type="match status" value="1"/>
</dbReference>
<dbReference type="InterPro" id="IPR000238">
    <property type="entry name" value="RbfA"/>
</dbReference>
<gene>
    <name evidence="2" type="primary">rbfA</name>
    <name evidence="4" type="ORF">PTE30175_03428</name>
</gene>
<keyword evidence="2" id="KW-0963">Cytoplasm</keyword>
<dbReference type="GO" id="GO:0030490">
    <property type="term" value="P:maturation of SSU-rRNA"/>
    <property type="evidence" value="ECO:0007669"/>
    <property type="project" value="UniProtKB-UniRule"/>
</dbReference>
<dbReference type="Gene3D" id="3.30.300.20">
    <property type="match status" value="1"/>
</dbReference>
<protein>
    <recommendedName>
        <fullName evidence="2">Ribosome-binding factor A</fullName>
    </recommendedName>
</protein>
<dbReference type="PANTHER" id="PTHR33515:SF1">
    <property type="entry name" value="RIBOSOME-BINDING FACTOR A, CHLOROPLASTIC-RELATED"/>
    <property type="match status" value="1"/>
</dbReference>
<accession>A0A5E4WXA9</accession>
<dbReference type="SUPFAM" id="SSF89919">
    <property type="entry name" value="Ribosome-binding factor A, RbfA"/>
    <property type="match status" value="1"/>
</dbReference>
<dbReference type="EMBL" id="CABPRZ010000014">
    <property type="protein sequence ID" value="VVE28459.1"/>
    <property type="molecule type" value="Genomic_DNA"/>
</dbReference>
<evidence type="ECO:0000256" key="2">
    <source>
        <dbReference type="HAMAP-Rule" id="MF_00003"/>
    </source>
</evidence>
<comment type="similarity">
    <text evidence="2">Belongs to the RbfA family.</text>
</comment>
<dbReference type="InterPro" id="IPR023799">
    <property type="entry name" value="RbfA_dom_sf"/>
</dbReference>
<evidence type="ECO:0000313" key="5">
    <source>
        <dbReference type="Proteomes" id="UP000414233"/>
    </source>
</evidence>
<dbReference type="Pfam" id="PF02033">
    <property type="entry name" value="RBFA"/>
    <property type="match status" value="1"/>
</dbReference>
<dbReference type="GO" id="GO:0005829">
    <property type="term" value="C:cytosol"/>
    <property type="evidence" value="ECO:0007669"/>
    <property type="project" value="TreeGrafter"/>
</dbReference>
<dbReference type="Proteomes" id="UP000414233">
    <property type="component" value="Unassembled WGS sequence"/>
</dbReference>
<dbReference type="InterPro" id="IPR015946">
    <property type="entry name" value="KH_dom-like_a/b"/>
</dbReference>
<evidence type="ECO:0000256" key="1">
    <source>
        <dbReference type="ARBA" id="ARBA00022517"/>
    </source>
</evidence>
<keyword evidence="5" id="KW-1185">Reference proteome</keyword>
<comment type="function">
    <text evidence="2">One of several proteins that assist in the late maturation steps of the functional core of the 30S ribosomal subunit. Associates with free 30S ribosomal subunits (but not with 30S subunits that are part of 70S ribosomes or polysomes). Required for efficient processing of 16S rRNA. May interact with the 5'-terminal helix region of 16S rRNA.</text>
</comment>
<dbReference type="AlphaFoldDB" id="A0A5E4WXA9"/>
<dbReference type="OrthoDB" id="307788at2"/>
<evidence type="ECO:0000256" key="3">
    <source>
        <dbReference type="SAM" id="MobiDB-lite"/>
    </source>
</evidence>
<dbReference type="PANTHER" id="PTHR33515">
    <property type="entry name" value="RIBOSOME-BINDING FACTOR A, CHLOROPLASTIC-RELATED"/>
    <property type="match status" value="1"/>
</dbReference>
<reference evidence="4 5" key="1">
    <citation type="submission" date="2019-08" db="EMBL/GenBank/DDBJ databases">
        <authorList>
            <person name="Peeters C."/>
        </authorList>
    </citation>
    <scope>NUCLEOTIDE SEQUENCE [LARGE SCALE GENOMIC DNA]</scope>
    <source>
        <strain evidence="4 5">LMG 30175</strain>
    </source>
</reference>
<keyword evidence="1 2" id="KW-0690">Ribosome biogenesis</keyword>
<dbReference type="GO" id="GO:0043024">
    <property type="term" value="F:ribosomal small subunit binding"/>
    <property type="evidence" value="ECO:0007669"/>
    <property type="project" value="TreeGrafter"/>
</dbReference>
<name>A0A5E4WXA9_9BURK</name>
<comment type="subcellular location">
    <subcellularLocation>
        <location evidence="2">Cytoplasm</location>
    </subcellularLocation>
</comment>
<feature type="region of interest" description="Disordered" evidence="3">
    <location>
        <begin position="116"/>
        <end position="137"/>
    </location>
</feature>
<dbReference type="HAMAP" id="MF_00003">
    <property type="entry name" value="RbfA"/>
    <property type="match status" value="1"/>
</dbReference>
<organism evidence="4 5">
    <name type="scientific">Pandoraea terrae</name>
    <dbReference type="NCBI Taxonomy" id="1537710"/>
    <lineage>
        <taxon>Bacteria</taxon>
        <taxon>Pseudomonadati</taxon>
        <taxon>Pseudomonadota</taxon>
        <taxon>Betaproteobacteria</taxon>
        <taxon>Burkholderiales</taxon>
        <taxon>Burkholderiaceae</taxon>
        <taxon>Pandoraea</taxon>
    </lineage>
</organism>
<dbReference type="RefSeq" id="WP_150698266.1">
    <property type="nucleotide sequence ID" value="NZ_CABPRZ010000014.1"/>
</dbReference>